<evidence type="ECO:0000313" key="7">
    <source>
        <dbReference type="Proteomes" id="UP000215185"/>
    </source>
</evidence>
<evidence type="ECO:0000256" key="1">
    <source>
        <dbReference type="ARBA" id="ARBA00022475"/>
    </source>
</evidence>
<evidence type="ECO:0000256" key="5">
    <source>
        <dbReference type="HAMAP-Rule" id="MF_01572"/>
    </source>
</evidence>
<dbReference type="RefSeq" id="WP_018373754.1">
    <property type="nucleotide sequence ID" value="NZ_JBCLRV010000003.1"/>
</dbReference>
<dbReference type="PANTHER" id="PTHR37815:SF3">
    <property type="entry name" value="UPF0397 PROTEIN SPR0429"/>
    <property type="match status" value="1"/>
</dbReference>
<dbReference type="PANTHER" id="PTHR37815">
    <property type="entry name" value="UPF0397 PROTEIN BC_2624-RELATED"/>
    <property type="match status" value="1"/>
</dbReference>
<dbReference type="OrthoDB" id="4550662at2"/>
<keyword evidence="2 5" id="KW-0812">Transmembrane</keyword>
<protein>
    <recommendedName>
        <fullName evidence="5">UPF0397 protein SAMEA4412692_00464</fullName>
    </recommendedName>
</protein>
<keyword evidence="4 5" id="KW-0472">Membrane</keyword>
<keyword evidence="7" id="KW-1185">Reference proteome</keyword>
<evidence type="ECO:0000313" key="6">
    <source>
        <dbReference type="EMBL" id="SNU86983.1"/>
    </source>
</evidence>
<dbReference type="GO" id="GO:0005886">
    <property type="term" value="C:plasma membrane"/>
    <property type="evidence" value="ECO:0007669"/>
    <property type="project" value="UniProtKB-SubCell"/>
</dbReference>
<dbReference type="HAMAP" id="MF_01572">
    <property type="entry name" value="UPF0397"/>
    <property type="match status" value="1"/>
</dbReference>
<keyword evidence="1 5" id="KW-1003">Cell membrane</keyword>
<evidence type="ECO:0000256" key="4">
    <source>
        <dbReference type="ARBA" id="ARBA00023136"/>
    </source>
</evidence>
<dbReference type="Gene3D" id="1.10.1760.20">
    <property type="match status" value="1"/>
</dbReference>
<dbReference type="STRING" id="1123308.GCA_000380085_01198"/>
<comment type="similarity">
    <text evidence="5">Belongs to the UPF0397 family.</text>
</comment>
<proteinExistence type="inferred from homology"/>
<dbReference type="eggNOG" id="COG4720">
    <property type="taxonomic scope" value="Bacteria"/>
</dbReference>
<feature type="transmembrane region" description="Helical" evidence="5">
    <location>
        <begin position="39"/>
        <end position="64"/>
    </location>
</feature>
<dbReference type="AlphaFoldDB" id="A0A239SQP5"/>
<dbReference type="Proteomes" id="UP000215185">
    <property type="component" value="Chromosome 1"/>
</dbReference>
<feature type="transmembrane region" description="Helical" evidence="5">
    <location>
        <begin position="109"/>
        <end position="131"/>
    </location>
</feature>
<dbReference type="NCBIfam" id="NF010182">
    <property type="entry name" value="PRK13661.1"/>
    <property type="match status" value="1"/>
</dbReference>
<reference evidence="6 7" key="1">
    <citation type="submission" date="2017-06" db="EMBL/GenBank/DDBJ databases">
        <authorList>
            <consortium name="Pathogen Informatics"/>
        </authorList>
    </citation>
    <scope>NUCLEOTIDE SEQUENCE [LARGE SCALE GENOMIC DNA]</scope>
    <source>
        <strain evidence="6 7">NCTC13788</strain>
    </source>
</reference>
<accession>A0A239SQP5</accession>
<dbReference type="InterPro" id="IPR022914">
    <property type="entry name" value="UPF0397"/>
</dbReference>
<sequence>MKNLSIKTVVAIGIGAALFFLIGRFVSIPTGIPNTNIQLQYAVLALFAALYGPLAGFLIAFLGSTLIDVTAFGNPWWSWILAAGVFGLILGFVGKKLRIESGIYTKKDIALTIVSSLIAVIIAWGILAPIGDIIIYQQPTELVFVQGLVAGLANAATVAIAGTALLAVYAKSRVGSGTLTKD</sequence>
<dbReference type="EMBL" id="LT906439">
    <property type="protein sequence ID" value="SNU86983.1"/>
    <property type="molecule type" value="Genomic_DNA"/>
</dbReference>
<dbReference type="Pfam" id="PF07155">
    <property type="entry name" value="ECF-ribofla_trS"/>
    <property type="match status" value="1"/>
</dbReference>
<comment type="subcellular location">
    <subcellularLocation>
        <location evidence="5">Cell membrane</location>
        <topology evidence="5">Multi-pass membrane protein</topology>
    </subcellularLocation>
</comment>
<gene>
    <name evidence="6" type="ORF">SAMEA4412692_00464</name>
</gene>
<evidence type="ECO:0000256" key="3">
    <source>
        <dbReference type="ARBA" id="ARBA00022989"/>
    </source>
</evidence>
<feature type="transmembrane region" description="Helical" evidence="5">
    <location>
        <begin position="143"/>
        <end position="169"/>
    </location>
</feature>
<name>A0A239SQP5_9STRE</name>
<evidence type="ECO:0000256" key="2">
    <source>
        <dbReference type="ARBA" id="ARBA00022692"/>
    </source>
</evidence>
<feature type="transmembrane region" description="Helical" evidence="5">
    <location>
        <begin position="76"/>
        <end position="97"/>
    </location>
</feature>
<organism evidence="6 7">
    <name type="scientific">Streptococcus merionis</name>
    <dbReference type="NCBI Taxonomy" id="400065"/>
    <lineage>
        <taxon>Bacteria</taxon>
        <taxon>Bacillati</taxon>
        <taxon>Bacillota</taxon>
        <taxon>Bacilli</taxon>
        <taxon>Lactobacillales</taxon>
        <taxon>Streptococcaceae</taxon>
        <taxon>Streptococcus</taxon>
    </lineage>
</organism>
<dbReference type="InterPro" id="IPR009825">
    <property type="entry name" value="ECF_substrate-spec-like"/>
</dbReference>
<feature type="transmembrane region" description="Helical" evidence="5">
    <location>
        <begin position="6"/>
        <end position="27"/>
    </location>
</feature>
<dbReference type="KEGG" id="smen:SAMEA4412692_0464"/>
<keyword evidence="3 5" id="KW-1133">Transmembrane helix</keyword>